<feature type="domain" description="Chemokine interleukin-8-like" evidence="3">
    <location>
        <begin position="33"/>
        <end position="82"/>
    </location>
</feature>
<keyword evidence="5" id="KW-1185">Reference proteome</keyword>
<dbReference type="Gene3D" id="2.40.50.40">
    <property type="match status" value="1"/>
</dbReference>
<organism evidence="4 5">
    <name type="scientific">Sparus aurata</name>
    <name type="common">Gilthead sea bream</name>
    <dbReference type="NCBI Taxonomy" id="8175"/>
    <lineage>
        <taxon>Eukaryota</taxon>
        <taxon>Metazoa</taxon>
        <taxon>Chordata</taxon>
        <taxon>Craniata</taxon>
        <taxon>Vertebrata</taxon>
        <taxon>Euteleostomi</taxon>
        <taxon>Actinopterygii</taxon>
        <taxon>Neopterygii</taxon>
        <taxon>Teleostei</taxon>
        <taxon>Neoteleostei</taxon>
        <taxon>Acanthomorphata</taxon>
        <taxon>Eupercaria</taxon>
        <taxon>Spariformes</taxon>
        <taxon>Sparidae</taxon>
        <taxon>Sparus</taxon>
    </lineage>
</organism>
<feature type="region of interest" description="Disordered" evidence="2">
    <location>
        <begin position="114"/>
        <end position="143"/>
    </location>
</feature>
<evidence type="ECO:0000259" key="3">
    <source>
        <dbReference type="Pfam" id="PF00048"/>
    </source>
</evidence>
<dbReference type="Pfam" id="PF00048">
    <property type="entry name" value="IL8"/>
    <property type="match status" value="1"/>
</dbReference>
<dbReference type="InterPro" id="IPR036048">
    <property type="entry name" value="Interleukin_8-like_sf"/>
</dbReference>
<dbReference type="GO" id="GO:0008009">
    <property type="term" value="F:chemokine activity"/>
    <property type="evidence" value="ECO:0007669"/>
    <property type="project" value="InterPro"/>
</dbReference>
<dbReference type="Proteomes" id="UP000472265">
    <property type="component" value="Chromosome 19"/>
</dbReference>
<dbReference type="InParanoid" id="A0A671YF85"/>
<evidence type="ECO:0000256" key="2">
    <source>
        <dbReference type="SAM" id="MobiDB-lite"/>
    </source>
</evidence>
<reference evidence="4" key="1">
    <citation type="submission" date="2021-04" db="EMBL/GenBank/DDBJ databases">
        <authorList>
            <consortium name="Wellcome Sanger Institute Data Sharing"/>
        </authorList>
    </citation>
    <scope>NUCLEOTIDE SEQUENCE [LARGE SCALE GENOMIC DNA]</scope>
</reference>
<dbReference type="GO" id="GO:0005615">
    <property type="term" value="C:extracellular space"/>
    <property type="evidence" value="ECO:0007669"/>
    <property type="project" value="UniProtKB-KW"/>
</dbReference>
<keyword evidence="1" id="KW-0202">Cytokine</keyword>
<protein>
    <recommendedName>
        <fullName evidence="3">Chemokine interleukin-8-like domain-containing protein</fullName>
    </recommendedName>
</protein>
<sequence>MVVVAAVESHLKCHFFKLVSFSHLFVLDEKLANCCKTVSTKEITEPITGYMLQRANAPCVRAVIFQTKSGLFCSKFGAPWVRGKIVAFEKARAQASPSPVVPSSTVSLLSIITSTASPPSSSSSLPSTSEMPADETFSGSGNE</sequence>
<dbReference type="AlphaFoldDB" id="A0A671YF85"/>
<dbReference type="SUPFAM" id="SSF54117">
    <property type="entry name" value="Interleukin 8-like chemokines"/>
    <property type="match status" value="1"/>
</dbReference>
<dbReference type="Ensembl" id="ENSSAUT00010064105.1">
    <property type="protein sequence ID" value="ENSSAUP00010061149.1"/>
    <property type="gene ID" value="ENSSAUG00010024721.1"/>
</dbReference>
<proteinExistence type="predicted"/>
<reference evidence="4" key="3">
    <citation type="submission" date="2025-09" db="UniProtKB">
        <authorList>
            <consortium name="Ensembl"/>
        </authorList>
    </citation>
    <scope>IDENTIFICATION</scope>
</reference>
<evidence type="ECO:0000256" key="1">
    <source>
        <dbReference type="ARBA" id="ARBA00022514"/>
    </source>
</evidence>
<dbReference type="GeneTree" id="ENSGT01030000234839"/>
<dbReference type="OMA" id="GMPSTHY"/>
<evidence type="ECO:0000313" key="5">
    <source>
        <dbReference type="Proteomes" id="UP000472265"/>
    </source>
</evidence>
<dbReference type="GO" id="GO:0006955">
    <property type="term" value="P:immune response"/>
    <property type="evidence" value="ECO:0007669"/>
    <property type="project" value="InterPro"/>
</dbReference>
<reference evidence="4" key="2">
    <citation type="submission" date="2025-08" db="UniProtKB">
        <authorList>
            <consortium name="Ensembl"/>
        </authorList>
    </citation>
    <scope>IDENTIFICATION</scope>
</reference>
<dbReference type="InterPro" id="IPR001811">
    <property type="entry name" value="Chemokine_IL8-like_dom"/>
</dbReference>
<accession>A0A671YF85</accession>
<feature type="compositionally biased region" description="Low complexity" evidence="2">
    <location>
        <begin position="114"/>
        <end position="129"/>
    </location>
</feature>
<name>A0A671YF85_SPAAU</name>
<evidence type="ECO:0000313" key="4">
    <source>
        <dbReference type="Ensembl" id="ENSSAUP00010061149.1"/>
    </source>
</evidence>